<dbReference type="AlphaFoldDB" id="A0A9D2BV76"/>
<evidence type="ECO:0000256" key="2">
    <source>
        <dbReference type="ARBA" id="ARBA00022490"/>
    </source>
</evidence>
<comment type="caution">
    <text evidence="7">The sequence shown here is derived from an EMBL/GenBank/DDBJ whole genome shotgun (WGS) entry which is preliminary data.</text>
</comment>
<comment type="function">
    <text evidence="6">Bidirectionally degrades single-stranded DNA into large acid-insoluble oligonucleotides, which are then degraded further into small acid-soluble oligonucleotides.</text>
</comment>
<keyword evidence="5 6" id="KW-0269">Exonuclease</keyword>
<dbReference type="SUPFAM" id="SSF116842">
    <property type="entry name" value="XseB-like"/>
    <property type="match status" value="1"/>
</dbReference>
<keyword evidence="4 6" id="KW-0378">Hydrolase</keyword>
<evidence type="ECO:0000313" key="8">
    <source>
        <dbReference type="Proteomes" id="UP000886751"/>
    </source>
</evidence>
<comment type="subunit">
    <text evidence="6">Heterooligomer composed of large and small subunits.</text>
</comment>
<dbReference type="GO" id="GO:0008855">
    <property type="term" value="F:exodeoxyribonuclease VII activity"/>
    <property type="evidence" value="ECO:0007669"/>
    <property type="project" value="UniProtKB-UniRule"/>
</dbReference>
<evidence type="ECO:0000256" key="3">
    <source>
        <dbReference type="ARBA" id="ARBA00022722"/>
    </source>
</evidence>
<protein>
    <recommendedName>
        <fullName evidence="6">Exodeoxyribonuclease 7 small subunit</fullName>
        <ecNumber evidence="6">3.1.11.6</ecNumber>
    </recommendedName>
    <alternativeName>
        <fullName evidence="6">Exodeoxyribonuclease VII small subunit</fullName>
        <shortName evidence="6">Exonuclease VII small subunit</shortName>
    </alternativeName>
</protein>
<dbReference type="Pfam" id="PF02609">
    <property type="entry name" value="Exonuc_VII_S"/>
    <property type="match status" value="1"/>
</dbReference>
<keyword evidence="2 6" id="KW-0963">Cytoplasm</keyword>
<comment type="subcellular location">
    <subcellularLocation>
        <location evidence="6">Cytoplasm</location>
    </subcellularLocation>
</comment>
<keyword evidence="3 6" id="KW-0540">Nuclease</keyword>
<dbReference type="EC" id="3.1.11.6" evidence="6"/>
<dbReference type="Gene3D" id="1.10.287.1040">
    <property type="entry name" value="Exonuclease VII, small subunit"/>
    <property type="match status" value="1"/>
</dbReference>
<evidence type="ECO:0000256" key="5">
    <source>
        <dbReference type="ARBA" id="ARBA00022839"/>
    </source>
</evidence>
<organism evidence="7 8">
    <name type="scientific">Candidatus Gemmiger excrementipullorum</name>
    <dbReference type="NCBI Taxonomy" id="2838610"/>
    <lineage>
        <taxon>Bacteria</taxon>
        <taxon>Bacillati</taxon>
        <taxon>Bacillota</taxon>
        <taxon>Clostridia</taxon>
        <taxon>Eubacteriales</taxon>
        <taxon>Gemmiger</taxon>
    </lineage>
</organism>
<proteinExistence type="inferred from homology"/>
<dbReference type="Proteomes" id="UP000886751">
    <property type="component" value="Unassembled WGS sequence"/>
</dbReference>
<evidence type="ECO:0000256" key="4">
    <source>
        <dbReference type="ARBA" id="ARBA00022801"/>
    </source>
</evidence>
<name>A0A9D2BV76_9FIRM</name>
<gene>
    <name evidence="6 7" type="primary">xseB</name>
    <name evidence="7" type="ORF">H9846_07890</name>
</gene>
<reference evidence="7" key="2">
    <citation type="submission" date="2021-04" db="EMBL/GenBank/DDBJ databases">
        <authorList>
            <person name="Gilroy R."/>
        </authorList>
    </citation>
    <scope>NUCLEOTIDE SEQUENCE</scope>
    <source>
        <strain evidence="7">ChiHecec2B26-7398</strain>
    </source>
</reference>
<accession>A0A9D2BV76</accession>
<comment type="similarity">
    <text evidence="1 6">Belongs to the XseB family.</text>
</comment>
<comment type="catalytic activity">
    <reaction evidence="6">
        <text>Exonucleolytic cleavage in either 5'- to 3'- or 3'- to 5'-direction to yield nucleoside 5'-phosphates.</text>
        <dbReference type="EC" id="3.1.11.6"/>
    </reaction>
</comment>
<dbReference type="InterPro" id="IPR003761">
    <property type="entry name" value="Exonuc_VII_S"/>
</dbReference>
<evidence type="ECO:0000313" key="7">
    <source>
        <dbReference type="EMBL" id="HIX95363.1"/>
    </source>
</evidence>
<dbReference type="GO" id="GO:0009318">
    <property type="term" value="C:exodeoxyribonuclease VII complex"/>
    <property type="evidence" value="ECO:0007669"/>
    <property type="project" value="UniProtKB-UniRule"/>
</dbReference>
<dbReference type="GO" id="GO:0006308">
    <property type="term" value="P:DNA catabolic process"/>
    <property type="evidence" value="ECO:0007669"/>
    <property type="project" value="UniProtKB-UniRule"/>
</dbReference>
<reference evidence="7" key="1">
    <citation type="journal article" date="2021" name="PeerJ">
        <title>Extensive microbial diversity within the chicken gut microbiome revealed by metagenomics and culture.</title>
        <authorList>
            <person name="Gilroy R."/>
            <person name="Ravi A."/>
            <person name="Getino M."/>
            <person name="Pursley I."/>
            <person name="Horton D.L."/>
            <person name="Alikhan N.F."/>
            <person name="Baker D."/>
            <person name="Gharbi K."/>
            <person name="Hall N."/>
            <person name="Watson M."/>
            <person name="Adriaenssens E.M."/>
            <person name="Foster-Nyarko E."/>
            <person name="Jarju S."/>
            <person name="Secka A."/>
            <person name="Antonio M."/>
            <person name="Oren A."/>
            <person name="Chaudhuri R.R."/>
            <person name="La Ragione R."/>
            <person name="Hildebrand F."/>
            <person name="Pallen M.J."/>
        </authorList>
    </citation>
    <scope>NUCLEOTIDE SEQUENCE</scope>
    <source>
        <strain evidence="7">ChiHecec2B26-7398</strain>
    </source>
</reference>
<dbReference type="EMBL" id="DXEI01000117">
    <property type="protein sequence ID" value="HIX95363.1"/>
    <property type="molecule type" value="Genomic_DNA"/>
</dbReference>
<sequence>MKQPKSFEEGMQRLQELLGVLQDDATPLAQSVKVYAEAAGLISYCKQTLDDAQLKIEEIDAGLAEKAGDAL</sequence>
<dbReference type="HAMAP" id="MF_00337">
    <property type="entry name" value="Exonuc_7_S"/>
    <property type="match status" value="1"/>
</dbReference>
<evidence type="ECO:0000256" key="1">
    <source>
        <dbReference type="ARBA" id="ARBA00009998"/>
    </source>
</evidence>
<dbReference type="GO" id="GO:0005737">
    <property type="term" value="C:cytoplasm"/>
    <property type="evidence" value="ECO:0007669"/>
    <property type="project" value="UniProtKB-SubCell"/>
</dbReference>
<dbReference type="InterPro" id="IPR037004">
    <property type="entry name" value="Exonuc_VII_ssu_sf"/>
</dbReference>
<evidence type="ECO:0000256" key="6">
    <source>
        <dbReference type="HAMAP-Rule" id="MF_00337"/>
    </source>
</evidence>
<dbReference type="NCBIfam" id="TIGR01280">
    <property type="entry name" value="xseB"/>
    <property type="match status" value="1"/>
</dbReference>